<dbReference type="InterPro" id="IPR001087">
    <property type="entry name" value="GDSL"/>
</dbReference>
<dbReference type="GO" id="GO:0016788">
    <property type="term" value="F:hydrolase activity, acting on ester bonds"/>
    <property type="evidence" value="ECO:0007669"/>
    <property type="project" value="InterPro"/>
</dbReference>
<evidence type="ECO:0000313" key="5">
    <source>
        <dbReference type="EMBL" id="PRQ72308.1"/>
    </source>
</evidence>
<dbReference type="OMA" id="LCANPKS"/>
<dbReference type="Pfam" id="PF00657">
    <property type="entry name" value="Lipase_GDSL"/>
    <property type="match status" value="1"/>
</dbReference>
<feature type="region of interest" description="Disordered" evidence="2">
    <location>
        <begin position="24"/>
        <end position="65"/>
    </location>
</feature>
<dbReference type="Gene3D" id="3.40.50.1110">
    <property type="entry name" value="SGNH hydrolase"/>
    <property type="match status" value="1"/>
</dbReference>
<dbReference type="EMBL" id="LCTV02000010">
    <property type="protein sequence ID" value="PRQ72308.1"/>
    <property type="molecule type" value="Genomic_DNA"/>
</dbReference>
<reference evidence="5 7" key="2">
    <citation type="journal article" date="2018" name="Elife">
        <title>Functional genomics of lipid metabolism in the oleaginous yeast Rhodosporidium toruloides.</title>
        <authorList>
            <person name="Coradetti S.T."/>
            <person name="Pinel D."/>
            <person name="Geiselman G."/>
            <person name="Ito M."/>
            <person name="Mondo S."/>
            <person name="Reilly M.C."/>
            <person name="Cheng Y.F."/>
            <person name="Bauer S."/>
            <person name="Grigoriev I."/>
            <person name="Gladden J.M."/>
            <person name="Simmons B.A."/>
            <person name="Brem R."/>
            <person name="Arkin A.P."/>
            <person name="Skerker J.M."/>
        </authorList>
    </citation>
    <scope>NUCLEOTIDE SEQUENCE [LARGE SCALE GENOMIC DNA]</scope>
    <source>
        <strain evidence="5 7">NBRC 0880</strain>
    </source>
</reference>
<evidence type="ECO:0000256" key="3">
    <source>
        <dbReference type="SAM" id="SignalP"/>
    </source>
</evidence>
<evidence type="ECO:0000256" key="1">
    <source>
        <dbReference type="ARBA" id="ARBA00022801"/>
    </source>
</evidence>
<dbReference type="EMBL" id="CWKI01000010">
    <property type="protein sequence ID" value="CTR09606.1"/>
    <property type="molecule type" value="Genomic_DNA"/>
</dbReference>
<dbReference type="STRING" id="5286.A0A0K3CQX2"/>
<accession>A0A0K3CQX2</accession>
<evidence type="ECO:0000256" key="2">
    <source>
        <dbReference type="SAM" id="MobiDB-lite"/>
    </source>
</evidence>
<sequence>MTRWIGLVAAALSFSSTALAISTHAPPADSSSLSTRAAGEDASTPAKIGEMVVKEDTATDNAHPRASKYAGSLRHYAPYDKYGGRYTNGPVAVEYMVKGSKKPALPQKSKGVKLLDYAYGGSVIQNGLAGTNASWPASRDQITAFLSDLKKGKAAVGSGRTLFYFNSGINPVTRLWLNAVSAGMSSSAVSKAKSGVTANTRALASQVRSINRNANIAHKINGADYLIVGIPQMDIVPSMLVQAPAAHRSKALGLLRTLSNQYNKELKVFTKAFQGEVKSGKALWFDLAGLWKSMTKSPGSYGIKAGTTPCYNSSTGGVCKNPSQFLYFDTLHPVTTIHKLVAEKMNGIVARSRRHPHRSRTRALEQPHDRLLRLSLEV</sequence>
<dbReference type="Proteomes" id="UP000239560">
    <property type="component" value="Unassembled WGS sequence"/>
</dbReference>
<dbReference type="AlphaFoldDB" id="A0A0K3CQX2"/>
<evidence type="ECO:0000313" key="6">
    <source>
        <dbReference type="Proteomes" id="UP000199069"/>
    </source>
</evidence>
<gene>
    <name evidence="4" type="primary">FGENESH: predicted gene_10.304</name>
    <name evidence="5" type="ORF">AAT19DRAFT_9647</name>
    <name evidence="4" type="ORF">BN2166_0054670</name>
</gene>
<keyword evidence="6" id="KW-1185">Reference proteome</keyword>
<feature type="signal peptide" evidence="3">
    <location>
        <begin position="1"/>
        <end position="20"/>
    </location>
</feature>
<organism evidence="4 6">
    <name type="scientific">Rhodotorula toruloides</name>
    <name type="common">Yeast</name>
    <name type="synonym">Rhodosporidium toruloides</name>
    <dbReference type="NCBI Taxonomy" id="5286"/>
    <lineage>
        <taxon>Eukaryota</taxon>
        <taxon>Fungi</taxon>
        <taxon>Dikarya</taxon>
        <taxon>Basidiomycota</taxon>
        <taxon>Pucciniomycotina</taxon>
        <taxon>Microbotryomycetes</taxon>
        <taxon>Sporidiobolales</taxon>
        <taxon>Sporidiobolaceae</taxon>
        <taxon>Rhodotorula</taxon>
    </lineage>
</organism>
<feature type="chain" id="PRO_5036294120" evidence="3">
    <location>
        <begin position="21"/>
        <end position="378"/>
    </location>
</feature>
<dbReference type="OrthoDB" id="1600564at2759"/>
<dbReference type="PANTHER" id="PTHR45648">
    <property type="entry name" value="GDSL LIPASE/ACYLHYDROLASE FAMILY PROTEIN (AFU_ORTHOLOGUE AFUA_4G14700)"/>
    <property type="match status" value="1"/>
</dbReference>
<protein>
    <submittedName>
        <fullName evidence="4 5">Lipolytic protein G-D-S-L family</fullName>
    </submittedName>
</protein>
<reference evidence="4 6" key="1">
    <citation type="submission" date="2015-07" db="EMBL/GenBank/DDBJ databases">
        <authorList>
            <person name="Cajimat M.N.B."/>
            <person name="Milazzo M.L."/>
            <person name="Fulhorst C.F."/>
        </authorList>
    </citation>
    <scope>NUCLEOTIDE SEQUENCE [LARGE SCALE GENOMIC DNA]</scope>
    <source>
        <strain evidence="4">Single colony</strain>
    </source>
</reference>
<evidence type="ECO:0000313" key="4">
    <source>
        <dbReference type="EMBL" id="CTR09606.1"/>
    </source>
</evidence>
<name>A0A0K3CQX2_RHOTO</name>
<proteinExistence type="predicted"/>
<evidence type="ECO:0000313" key="7">
    <source>
        <dbReference type="Proteomes" id="UP000239560"/>
    </source>
</evidence>
<dbReference type="InterPro" id="IPR051058">
    <property type="entry name" value="GDSL_Est/Lipase"/>
</dbReference>
<keyword evidence="3" id="KW-0732">Signal</keyword>
<keyword evidence="1" id="KW-0378">Hydrolase</keyword>
<dbReference type="InterPro" id="IPR036514">
    <property type="entry name" value="SGNH_hydro_sf"/>
</dbReference>
<dbReference type="Proteomes" id="UP000199069">
    <property type="component" value="Unassembled WGS sequence"/>
</dbReference>
<dbReference type="PANTHER" id="PTHR45648:SF22">
    <property type="entry name" value="GDSL LIPASE_ACYLHYDROLASE FAMILY PROTEIN (AFU_ORTHOLOGUE AFUA_4G14700)"/>
    <property type="match status" value="1"/>
</dbReference>